<dbReference type="PANTHER" id="PTHR14087:SF7">
    <property type="entry name" value="THYMOCYTE NUCLEAR PROTEIN 1"/>
    <property type="match status" value="1"/>
</dbReference>
<sequence length="149" mass="16377">MTTFANPDVTGKQLWLMKSEPDVYSYDDLVAEGEGTWDGVRNHLAARNLRSMREGDLVFFYHSNIGREIVAVATISVPGLTDPTDPEGKWAAVKLRPVAKLARPITLAEIKATPALAEMDLLRLSRLSVSSVRPTEWALLLEMAGGLVE</sequence>
<evidence type="ECO:0000313" key="2">
    <source>
        <dbReference type="EMBL" id="EGD57446.1"/>
    </source>
</evidence>
<dbReference type="EMBL" id="AEWJ01000065">
    <property type="protein sequence ID" value="EGD57446.1"/>
    <property type="molecule type" value="Genomic_DNA"/>
</dbReference>
<evidence type="ECO:0000259" key="1">
    <source>
        <dbReference type="Pfam" id="PF01878"/>
    </source>
</evidence>
<organism evidence="2 3">
    <name type="scientific">Novosphingobium nitrogenifigens DSM 19370</name>
    <dbReference type="NCBI Taxonomy" id="983920"/>
    <lineage>
        <taxon>Bacteria</taxon>
        <taxon>Pseudomonadati</taxon>
        <taxon>Pseudomonadota</taxon>
        <taxon>Alphaproteobacteria</taxon>
        <taxon>Sphingomonadales</taxon>
        <taxon>Sphingomonadaceae</taxon>
        <taxon>Novosphingobium</taxon>
    </lineage>
</organism>
<dbReference type="InterPro" id="IPR047197">
    <property type="entry name" value="THYN1-like_EVE"/>
</dbReference>
<dbReference type="Proteomes" id="UP000004728">
    <property type="component" value="Unassembled WGS sequence"/>
</dbReference>
<protein>
    <recommendedName>
        <fullName evidence="1">EVE domain-containing protein</fullName>
    </recommendedName>
</protein>
<dbReference type="Gene3D" id="3.10.590.10">
    <property type="entry name" value="ph1033 like domains"/>
    <property type="match status" value="1"/>
</dbReference>
<dbReference type="AlphaFoldDB" id="F1ZDB1"/>
<accession>F1ZDB1</accession>
<name>F1ZDB1_9SPHN</name>
<gene>
    <name evidence="2" type="ORF">Y88_3756</name>
</gene>
<dbReference type="PANTHER" id="PTHR14087">
    <property type="entry name" value="THYMOCYTE NUCLEAR PROTEIN 1"/>
    <property type="match status" value="1"/>
</dbReference>
<evidence type="ECO:0000313" key="3">
    <source>
        <dbReference type="Proteomes" id="UP000004728"/>
    </source>
</evidence>
<dbReference type="InParanoid" id="F1ZDB1"/>
<dbReference type="SUPFAM" id="SSF88697">
    <property type="entry name" value="PUA domain-like"/>
    <property type="match status" value="1"/>
</dbReference>
<comment type="caution">
    <text evidence="2">The sequence shown here is derived from an EMBL/GenBank/DDBJ whole genome shotgun (WGS) entry which is preliminary data.</text>
</comment>
<dbReference type="InterPro" id="IPR002740">
    <property type="entry name" value="EVE_domain"/>
</dbReference>
<dbReference type="eggNOG" id="COG2947">
    <property type="taxonomic scope" value="Bacteria"/>
</dbReference>
<dbReference type="HOGENOM" id="CLU_041799_2_1_5"/>
<dbReference type="InterPro" id="IPR052181">
    <property type="entry name" value="5hmC_binding"/>
</dbReference>
<feature type="domain" description="EVE" evidence="1">
    <location>
        <begin position="14"/>
        <end position="143"/>
    </location>
</feature>
<dbReference type="STRING" id="983920.Y88_3756"/>
<dbReference type="CDD" id="cd21133">
    <property type="entry name" value="EVE"/>
    <property type="match status" value="1"/>
</dbReference>
<keyword evidence="3" id="KW-1185">Reference proteome</keyword>
<reference evidence="2 3" key="1">
    <citation type="journal article" date="2012" name="J. Bacteriol.">
        <title>Draft Genome Sequence of Novosphingobium nitrogenifigens Y88T.</title>
        <authorList>
            <person name="Strabala T.J."/>
            <person name="Macdonald L."/>
            <person name="Liu V."/>
            <person name="Smit A.M."/>
        </authorList>
    </citation>
    <scope>NUCLEOTIDE SEQUENCE [LARGE SCALE GENOMIC DNA]</scope>
    <source>
        <strain evidence="2 3">DSM 19370</strain>
    </source>
</reference>
<dbReference type="OrthoDB" id="9791347at2"/>
<dbReference type="InterPro" id="IPR015947">
    <property type="entry name" value="PUA-like_sf"/>
</dbReference>
<proteinExistence type="predicted"/>
<dbReference type="RefSeq" id="WP_008071403.1">
    <property type="nucleotide sequence ID" value="NZ_AQWK01000004.1"/>
</dbReference>
<dbReference type="Pfam" id="PF01878">
    <property type="entry name" value="EVE"/>
    <property type="match status" value="1"/>
</dbReference>